<dbReference type="InterPro" id="IPR014710">
    <property type="entry name" value="RmlC-like_jellyroll"/>
</dbReference>
<dbReference type="PANTHER" id="PTHR43280:SF28">
    <property type="entry name" value="HTH-TYPE TRANSCRIPTIONAL ACTIVATOR RHAS"/>
    <property type="match status" value="1"/>
</dbReference>
<reference evidence="5 6" key="1">
    <citation type="submission" date="2024-09" db="EMBL/GenBank/DDBJ databases">
        <authorList>
            <person name="Sun Q."/>
            <person name="Mori K."/>
        </authorList>
    </citation>
    <scope>NUCLEOTIDE SEQUENCE [LARGE SCALE GENOMIC DNA]</scope>
    <source>
        <strain evidence="5 6">TISTR 2452</strain>
    </source>
</reference>
<name>A0ABV5KHK9_9BACL</name>
<dbReference type="SUPFAM" id="SSF46689">
    <property type="entry name" value="Homeodomain-like"/>
    <property type="match status" value="2"/>
</dbReference>
<gene>
    <name evidence="5" type="ORF">ACFFSY_02000</name>
</gene>
<dbReference type="Gene3D" id="2.60.120.10">
    <property type="entry name" value="Jelly Rolls"/>
    <property type="match status" value="1"/>
</dbReference>
<feature type="domain" description="HTH araC/xylS-type" evidence="4">
    <location>
        <begin position="182"/>
        <end position="280"/>
    </location>
</feature>
<dbReference type="SUPFAM" id="SSF51215">
    <property type="entry name" value="Regulatory protein AraC"/>
    <property type="match status" value="1"/>
</dbReference>
<evidence type="ECO:0000256" key="1">
    <source>
        <dbReference type="ARBA" id="ARBA00023015"/>
    </source>
</evidence>
<keyword evidence="1" id="KW-0805">Transcription regulation</keyword>
<dbReference type="PROSITE" id="PS01124">
    <property type="entry name" value="HTH_ARAC_FAMILY_2"/>
    <property type="match status" value="1"/>
</dbReference>
<evidence type="ECO:0000256" key="2">
    <source>
        <dbReference type="ARBA" id="ARBA00023125"/>
    </source>
</evidence>
<dbReference type="Proteomes" id="UP001589747">
    <property type="component" value="Unassembled WGS sequence"/>
</dbReference>
<dbReference type="PROSITE" id="PS00041">
    <property type="entry name" value="HTH_ARAC_FAMILY_1"/>
    <property type="match status" value="1"/>
</dbReference>
<dbReference type="EMBL" id="JBHMDO010000003">
    <property type="protein sequence ID" value="MFB9324711.1"/>
    <property type="molecule type" value="Genomic_DNA"/>
</dbReference>
<dbReference type="InterPro" id="IPR018062">
    <property type="entry name" value="HTH_AraC-typ_CS"/>
</dbReference>
<accession>A0ABV5KHK9</accession>
<organism evidence="5 6">
    <name type="scientific">Paenibacillus aurantiacus</name>
    <dbReference type="NCBI Taxonomy" id="1936118"/>
    <lineage>
        <taxon>Bacteria</taxon>
        <taxon>Bacillati</taxon>
        <taxon>Bacillota</taxon>
        <taxon>Bacilli</taxon>
        <taxon>Bacillales</taxon>
        <taxon>Paenibacillaceae</taxon>
        <taxon>Paenibacillus</taxon>
    </lineage>
</organism>
<dbReference type="RefSeq" id="WP_377489101.1">
    <property type="nucleotide sequence ID" value="NZ_JBHMDO010000003.1"/>
</dbReference>
<protein>
    <submittedName>
        <fullName evidence="5">Helix-turn-helix domain-containing protein</fullName>
    </submittedName>
</protein>
<comment type="caution">
    <text evidence="5">The sequence shown here is derived from an EMBL/GenBank/DDBJ whole genome shotgun (WGS) entry which is preliminary data.</text>
</comment>
<dbReference type="SMART" id="SM00342">
    <property type="entry name" value="HTH_ARAC"/>
    <property type="match status" value="1"/>
</dbReference>
<dbReference type="InterPro" id="IPR018060">
    <property type="entry name" value="HTH_AraC"/>
</dbReference>
<proteinExistence type="predicted"/>
<evidence type="ECO:0000313" key="5">
    <source>
        <dbReference type="EMBL" id="MFB9324711.1"/>
    </source>
</evidence>
<keyword evidence="2" id="KW-0238">DNA-binding</keyword>
<dbReference type="PANTHER" id="PTHR43280">
    <property type="entry name" value="ARAC-FAMILY TRANSCRIPTIONAL REGULATOR"/>
    <property type="match status" value="1"/>
</dbReference>
<keyword evidence="6" id="KW-1185">Reference proteome</keyword>
<dbReference type="InterPro" id="IPR020449">
    <property type="entry name" value="Tscrpt_reg_AraC-type_HTH"/>
</dbReference>
<sequence>MSKILFELPPMPYYITIGQTHYEPGQQHPNRRNLGVFDLLFVLQGTLFMGEDEKQWQVRQGQSLLLLPDRYHYTTNACTEETIFYWLHFEHHGAYRELSDTRTPLPIRHAWANPYYLKVAQHSTPRQFASIVRLLELMREQTTANGATAYWKEQQRFMDLIQLLEEEEQDDSTASSVVKLAERTEAYLRRHYQQDLTNETLAASLHFHSNYIVRCMKEIYQCTPMEYLLQYRLEQAKLLLIKTEWPIAKVSEQVGFQYAPYFSSCFKRHIGMTPHSFRKLYA</sequence>
<dbReference type="Gene3D" id="1.10.10.60">
    <property type="entry name" value="Homeodomain-like"/>
    <property type="match status" value="2"/>
</dbReference>
<evidence type="ECO:0000313" key="6">
    <source>
        <dbReference type="Proteomes" id="UP001589747"/>
    </source>
</evidence>
<dbReference type="InterPro" id="IPR037923">
    <property type="entry name" value="HTH-like"/>
</dbReference>
<dbReference type="PRINTS" id="PR00032">
    <property type="entry name" value="HTHARAC"/>
</dbReference>
<keyword evidence="3" id="KW-0804">Transcription</keyword>
<evidence type="ECO:0000259" key="4">
    <source>
        <dbReference type="PROSITE" id="PS01124"/>
    </source>
</evidence>
<dbReference type="Pfam" id="PF12833">
    <property type="entry name" value="HTH_18"/>
    <property type="match status" value="1"/>
</dbReference>
<evidence type="ECO:0000256" key="3">
    <source>
        <dbReference type="ARBA" id="ARBA00023163"/>
    </source>
</evidence>
<dbReference type="InterPro" id="IPR009057">
    <property type="entry name" value="Homeodomain-like_sf"/>
</dbReference>